<feature type="transmembrane region" description="Helical" evidence="13">
    <location>
        <begin position="194"/>
        <end position="216"/>
    </location>
</feature>
<evidence type="ECO:0000256" key="7">
    <source>
        <dbReference type="ARBA" id="ARBA00022475"/>
    </source>
</evidence>
<feature type="transmembrane region" description="Helical" evidence="13">
    <location>
        <begin position="62"/>
        <end position="82"/>
    </location>
</feature>
<evidence type="ECO:0000256" key="9">
    <source>
        <dbReference type="ARBA" id="ARBA00022989"/>
    </source>
</evidence>
<evidence type="ECO:0000256" key="3">
    <source>
        <dbReference type="ARBA" id="ARBA00010199"/>
    </source>
</evidence>
<keyword evidence="10" id="KW-0406">Ion transport</keyword>
<keyword evidence="11 13" id="KW-0472">Membrane</keyword>
<feature type="transmembrane region" description="Helical" evidence="13">
    <location>
        <begin position="397"/>
        <end position="421"/>
    </location>
</feature>
<evidence type="ECO:0000256" key="12">
    <source>
        <dbReference type="ARBA" id="ARBA00031636"/>
    </source>
</evidence>
<comment type="similarity">
    <text evidence="3">Belongs to the multi antimicrobial extrusion (MATE) (TC 2.A.66.1) family.</text>
</comment>
<dbReference type="InterPro" id="IPR050222">
    <property type="entry name" value="MATE_MdtK"/>
</dbReference>
<name>A0ABM7WMZ8_9ACTN</name>
<evidence type="ECO:0000256" key="4">
    <source>
        <dbReference type="ARBA" id="ARBA00020268"/>
    </source>
</evidence>
<comment type="function">
    <text evidence="1">Multidrug efflux pump.</text>
</comment>
<proteinExistence type="inferred from homology"/>
<sequence>MNKLESLALGRSVPHTLVRFALPVIAGLLLMRINTAVDHVLVGQAISTVGVAAITICDPFVLLITALAVLVGDGGSFVIALSMGAHDTRKAARAAGTGIAAAAVLSLAFALTATLFADPLLRFAGASETLLPHARPFLQIIAWSSLFTAFSSGISSFVRTAGYPNRVFAIQTISILCNIALGYLLVIVMDTGTAGAACATAIGQAAAMIATIAFLLKRDMPFKLRARDLVPDFRMLFKTAALGFPSSALRITDAFCIFATNFLVTAFAISALPHGTTTGGALAASGIENAVTAFLLVPGIGIATAARPFIGYCSGADLPRRTYQFARWTFICGFAALLPLWAAVELAPELFVGMFGIDAADVPFACWVLRASALTVPISMVRIVGTSYFQASGQAGIANALIVLQQGSYILVKFIAFPFLLPVFTQFDHLQSLFLGSIGGGLAAVAITAAFLFRERFVIQGKIAESEA</sequence>
<dbReference type="Proteomes" id="UP001320544">
    <property type="component" value="Chromosome"/>
</dbReference>
<keyword evidence="15" id="KW-1185">Reference proteome</keyword>
<dbReference type="PANTHER" id="PTHR43298">
    <property type="entry name" value="MULTIDRUG RESISTANCE PROTEIN NORM-RELATED"/>
    <property type="match status" value="1"/>
</dbReference>
<evidence type="ECO:0000256" key="1">
    <source>
        <dbReference type="ARBA" id="ARBA00003408"/>
    </source>
</evidence>
<accession>A0ABM7WMZ8</accession>
<dbReference type="EMBL" id="AP025564">
    <property type="protein sequence ID" value="BDE97758.1"/>
    <property type="molecule type" value="Genomic_DNA"/>
</dbReference>
<feature type="transmembrane region" description="Helical" evidence="13">
    <location>
        <begin position="254"/>
        <end position="273"/>
    </location>
</feature>
<evidence type="ECO:0000256" key="2">
    <source>
        <dbReference type="ARBA" id="ARBA00004651"/>
    </source>
</evidence>
<gene>
    <name evidence="14" type="ORF">CE91St30_30910</name>
</gene>
<dbReference type="PIRSF" id="PIRSF006603">
    <property type="entry name" value="DinF"/>
    <property type="match status" value="1"/>
</dbReference>
<dbReference type="InterPro" id="IPR002528">
    <property type="entry name" value="MATE_fam"/>
</dbReference>
<evidence type="ECO:0000256" key="10">
    <source>
        <dbReference type="ARBA" id="ARBA00023065"/>
    </source>
</evidence>
<evidence type="ECO:0000313" key="14">
    <source>
        <dbReference type="EMBL" id="BDE97758.1"/>
    </source>
</evidence>
<evidence type="ECO:0000313" key="15">
    <source>
        <dbReference type="Proteomes" id="UP001320544"/>
    </source>
</evidence>
<evidence type="ECO:0000256" key="5">
    <source>
        <dbReference type="ARBA" id="ARBA00022448"/>
    </source>
</evidence>
<keyword evidence="8 13" id="KW-0812">Transmembrane</keyword>
<evidence type="ECO:0000256" key="11">
    <source>
        <dbReference type="ARBA" id="ARBA00023136"/>
    </source>
</evidence>
<organism evidence="14 15">
    <name type="scientific">Raoultibacter timonensis</name>
    <dbReference type="NCBI Taxonomy" id="1907662"/>
    <lineage>
        <taxon>Bacteria</taxon>
        <taxon>Bacillati</taxon>
        <taxon>Actinomycetota</taxon>
        <taxon>Coriobacteriia</taxon>
        <taxon>Eggerthellales</taxon>
        <taxon>Eggerthellaceae</taxon>
        <taxon>Raoultibacter</taxon>
    </lineage>
</organism>
<feature type="transmembrane region" description="Helical" evidence="13">
    <location>
        <begin position="37"/>
        <end position="56"/>
    </location>
</feature>
<dbReference type="InterPro" id="IPR048279">
    <property type="entry name" value="MdtK-like"/>
</dbReference>
<evidence type="ECO:0000256" key="13">
    <source>
        <dbReference type="SAM" id="Phobius"/>
    </source>
</evidence>
<keyword evidence="7" id="KW-1003">Cell membrane</keyword>
<dbReference type="Pfam" id="PF01554">
    <property type="entry name" value="MatE"/>
    <property type="match status" value="2"/>
</dbReference>
<feature type="transmembrane region" description="Helical" evidence="13">
    <location>
        <begin position="364"/>
        <end position="385"/>
    </location>
</feature>
<feature type="transmembrane region" description="Helical" evidence="13">
    <location>
        <begin position="325"/>
        <end position="344"/>
    </location>
</feature>
<keyword evidence="5" id="KW-0813">Transport</keyword>
<reference evidence="14 15" key="1">
    <citation type="submission" date="2022-01" db="EMBL/GenBank/DDBJ databases">
        <title>Novel bile acid biosynthetic pathways are enriched in the microbiome of centenarians.</title>
        <authorList>
            <person name="Sato Y."/>
            <person name="Atarashi K."/>
            <person name="Plichta R.D."/>
            <person name="Arai Y."/>
            <person name="Sasajima S."/>
            <person name="Kearney M.S."/>
            <person name="Suda W."/>
            <person name="Takeshita K."/>
            <person name="Sasaki T."/>
            <person name="Okamoto S."/>
            <person name="Skelly N.A."/>
            <person name="Okamura Y."/>
            <person name="Vlamakis H."/>
            <person name="Li Y."/>
            <person name="Tanoue T."/>
            <person name="Takei H."/>
            <person name="Nittono H."/>
            <person name="Narushima S."/>
            <person name="Irie J."/>
            <person name="Itoh H."/>
            <person name="Moriya K."/>
            <person name="Sugiura Y."/>
            <person name="Suematsu M."/>
            <person name="Moritoki N."/>
            <person name="Shibata S."/>
            <person name="Littman R.D."/>
            <person name="Fischbach A.M."/>
            <person name="Uwamino Y."/>
            <person name="Inoue T."/>
            <person name="Honda A."/>
            <person name="Hattori M."/>
            <person name="Murai T."/>
            <person name="Xavier J.R."/>
            <person name="Hirose N."/>
            <person name="Honda K."/>
        </authorList>
    </citation>
    <scope>NUCLEOTIDE SEQUENCE [LARGE SCALE GENOMIC DNA]</scope>
    <source>
        <strain evidence="14 15">CE91-St30</strain>
    </source>
</reference>
<evidence type="ECO:0000256" key="6">
    <source>
        <dbReference type="ARBA" id="ARBA00022449"/>
    </source>
</evidence>
<comment type="subcellular location">
    <subcellularLocation>
        <location evidence="2">Cell membrane</location>
        <topology evidence="2">Multi-pass membrane protein</topology>
    </subcellularLocation>
</comment>
<keyword evidence="6" id="KW-0050">Antiport</keyword>
<feature type="transmembrane region" description="Helical" evidence="13">
    <location>
        <begin position="12"/>
        <end position="30"/>
    </location>
</feature>
<feature type="transmembrane region" description="Helical" evidence="13">
    <location>
        <begin position="167"/>
        <end position="188"/>
    </location>
</feature>
<feature type="transmembrane region" description="Helical" evidence="13">
    <location>
        <begin position="433"/>
        <end position="453"/>
    </location>
</feature>
<feature type="transmembrane region" description="Helical" evidence="13">
    <location>
        <begin position="137"/>
        <end position="158"/>
    </location>
</feature>
<feature type="transmembrane region" description="Helical" evidence="13">
    <location>
        <begin position="293"/>
        <end position="313"/>
    </location>
</feature>
<feature type="transmembrane region" description="Helical" evidence="13">
    <location>
        <begin position="94"/>
        <end position="117"/>
    </location>
</feature>
<protein>
    <recommendedName>
        <fullName evidence="4">Probable multidrug resistance protein NorM</fullName>
    </recommendedName>
    <alternativeName>
        <fullName evidence="12">Multidrug-efflux transporter</fullName>
    </alternativeName>
</protein>
<keyword evidence="9 13" id="KW-1133">Transmembrane helix</keyword>
<evidence type="ECO:0000256" key="8">
    <source>
        <dbReference type="ARBA" id="ARBA00022692"/>
    </source>
</evidence>
<dbReference type="PANTHER" id="PTHR43298:SF2">
    <property type="entry name" value="FMN_FAD EXPORTER YEEO-RELATED"/>
    <property type="match status" value="1"/>
</dbReference>